<protein>
    <submittedName>
        <fullName evidence="1">Uncharacterized protein</fullName>
    </submittedName>
</protein>
<dbReference type="EMBL" id="BPVZ01000074">
    <property type="protein sequence ID" value="GKV27055.1"/>
    <property type="molecule type" value="Genomic_DNA"/>
</dbReference>
<proteinExistence type="predicted"/>
<organism evidence="1 2">
    <name type="scientific">Rubroshorea leprosula</name>
    <dbReference type="NCBI Taxonomy" id="152421"/>
    <lineage>
        <taxon>Eukaryota</taxon>
        <taxon>Viridiplantae</taxon>
        <taxon>Streptophyta</taxon>
        <taxon>Embryophyta</taxon>
        <taxon>Tracheophyta</taxon>
        <taxon>Spermatophyta</taxon>
        <taxon>Magnoliopsida</taxon>
        <taxon>eudicotyledons</taxon>
        <taxon>Gunneridae</taxon>
        <taxon>Pentapetalae</taxon>
        <taxon>rosids</taxon>
        <taxon>malvids</taxon>
        <taxon>Malvales</taxon>
        <taxon>Dipterocarpaceae</taxon>
        <taxon>Rubroshorea</taxon>
    </lineage>
</organism>
<dbReference type="AlphaFoldDB" id="A0AAV5KQW9"/>
<comment type="caution">
    <text evidence="1">The sequence shown here is derived from an EMBL/GenBank/DDBJ whole genome shotgun (WGS) entry which is preliminary data.</text>
</comment>
<keyword evidence="2" id="KW-1185">Reference proteome</keyword>
<evidence type="ECO:0000313" key="2">
    <source>
        <dbReference type="Proteomes" id="UP001054252"/>
    </source>
</evidence>
<name>A0AAV5KQW9_9ROSI</name>
<dbReference type="Proteomes" id="UP001054252">
    <property type="component" value="Unassembled WGS sequence"/>
</dbReference>
<reference evidence="1 2" key="1">
    <citation type="journal article" date="2021" name="Commun. Biol.">
        <title>The genome of Shorea leprosula (Dipterocarpaceae) highlights the ecological relevance of drought in aseasonal tropical rainforests.</title>
        <authorList>
            <person name="Ng K.K.S."/>
            <person name="Kobayashi M.J."/>
            <person name="Fawcett J.A."/>
            <person name="Hatakeyama M."/>
            <person name="Paape T."/>
            <person name="Ng C.H."/>
            <person name="Ang C.C."/>
            <person name="Tnah L.H."/>
            <person name="Lee C.T."/>
            <person name="Nishiyama T."/>
            <person name="Sese J."/>
            <person name="O'Brien M.J."/>
            <person name="Copetti D."/>
            <person name="Mohd Noor M.I."/>
            <person name="Ong R.C."/>
            <person name="Putra M."/>
            <person name="Sireger I.Z."/>
            <person name="Indrioko S."/>
            <person name="Kosugi Y."/>
            <person name="Izuno A."/>
            <person name="Isagi Y."/>
            <person name="Lee S.L."/>
            <person name="Shimizu K.K."/>
        </authorList>
    </citation>
    <scope>NUCLEOTIDE SEQUENCE [LARGE SCALE GENOMIC DNA]</scope>
    <source>
        <strain evidence="1">214</strain>
    </source>
</reference>
<gene>
    <name evidence="1" type="ORF">SLEP1_g36263</name>
</gene>
<evidence type="ECO:0000313" key="1">
    <source>
        <dbReference type="EMBL" id="GKV27055.1"/>
    </source>
</evidence>
<accession>A0AAV5KQW9</accession>
<sequence length="48" mass="5427">MCREPALEATAGSTSKNLKTVVWRVRRKDAKLTPTLQPAVRVHLMHND</sequence>